<proteinExistence type="predicted"/>
<accession>A0AAV7VDY9</accession>
<name>A0AAV7VDY9_PLEWA</name>
<dbReference type="Proteomes" id="UP001066276">
    <property type="component" value="Chromosome 2_1"/>
</dbReference>
<sequence>MASQRHNKKESSPKDLFNKTPAKKAIPSGIRAAEGGELAELGPSEDREAPLTRTFMELLFGYLLEDFAAFKQEIAADVKDLKREVFDLGHRVDTLEQTLDAGRKN</sequence>
<feature type="region of interest" description="Disordered" evidence="1">
    <location>
        <begin position="1"/>
        <end position="47"/>
    </location>
</feature>
<keyword evidence="3" id="KW-1185">Reference proteome</keyword>
<reference evidence="2" key="1">
    <citation type="journal article" date="2022" name="bioRxiv">
        <title>Sequencing and chromosome-scale assembly of the giantPleurodeles waltlgenome.</title>
        <authorList>
            <person name="Brown T."/>
            <person name="Elewa A."/>
            <person name="Iarovenko S."/>
            <person name="Subramanian E."/>
            <person name="Araus A.J."/>
            <person name="Petzold A."/>
            <person name="Susuki M."/>
            <person name="Suzuki K.-i.T."/>
            <person name="Hayashi T."/>
            <person name="Toyoda A."/>
            <person name="Oliveira C."/>
            <person name="Osipova E."/>
            <person name="Leigh N.D."/>
            <person name="Simon A."/>
            <person name="Yun M.H."/>
        </authorList>
    </citation>
    <scope>NUCLEOTIDE SEQUENCE</scope>
    <source>
        <strain evidence="2">20211129_DDA</strain>
        <tissue evidence="2">Liver</tissue>
    </source>
</reference>
<evidence type="ECO:0000313" key="3">
    <source>
        <dbReference type="Proteomes" id="UP001066276"/>
    </source>
</evidence>
<comment type="caution">
    <text evidence="2">The sequence shown here is derived from an EMBL/GenBank/DDBJ whole genome shotgun (WGS) entry which is preliminary data.</text>
</comment>
<evidence type="ECO:0000313" key="2">
    <source>
        <dbReference type="EMBL" id="KAJ1199833.1"/>
    </source>
</evidence>
<protein>
    <submittedName>
        <fullName evidence="2">Uncharacterized protein</fullName>
    </submittedName>
</protein>
<dbReference type="EMBL" id="JANPWB010000003">
    <property type="protein sequence ID" value="KAJ1199833.1"/>
    <property type="molecule type" value="Genomic_DNA"/>
</dbReference>
<gene>
    <name evidence="2" type="ORF">NDU88_003665</name>
</gene>
<organism evidence="2 3">
    <name type="scientific">Pleurodeles waltl</name>
    <name type="common">Iberian ribbed newt</name>
    <dbReference type="NCBI Taxonomy" id="8319"/>
    <lineage>
        <taxon>Eukaryota</taxon>
        <taxon>Metazoa</taxon>
        <taxon>Chordata</taxon>
        <taxon>Craniata</taxon>
        <taxon>Vertebrata</taxon>
        <taxon>Euteleostomi</taxon>
        <taxon>Amphibia</taxon>
        <taxon>Batrachia</taxon>
        <taxon>Caudata</taxon>
        <taxon>Salamandroidea</taxon>
        <taxon>Salamandridae</taxon>
        <taxon>Pleurodelinae</taxon>
        <taxon>Pleurodeles</taxon>
    </lineage>
</organism>
<dbReference type="AlphaFoldDB" id="A0AAV7VDY9"/>
<evidence type="ECO:0000256" key="1">
    <source>
        <dbReference type="SAM" id="MobiDB-lite"/>
    </source>
</evidence>